<dbReference type="EMBL" id="JACYTO010000001">
    <property type="protein sequence ID" value="MBD8502137.1"/>
    <property type="molecule type" value="Genomic_DNA"/>
</dbReference>
<dbReference type="InterPro" id="IPR000160">
    <property type="entry name" value="GGDEF_dom"/>
</dbReference>
<dbReference type="EC" id="2.7.7.65" evidence="1"/>
<comment type="catalytic activity">
    <reaction evidence="2">
        <text>2 GTP = 3',3'-c-di-GMP + 2 diphosphate</text>
        <dbReference type="Rhea" id="RHEA:24898"/>
        <dbReference type="ChEBI" id="CHEBI:33019"/>
        <dbReference type="ChEBI" id="CHEBI:37565"/>
        <dbReference type="ChEBI" id="CHEBI:58805"/>
        <dbReference type="EC" id="2.7.7.65"/>
    </reaction>
</comment>
<comment type="caution">
    <text evidence="5">The sequence shown here is derived from an EMBL/GenBank/DDBJ whole genome shotgun (WGS) entry which is preliminary data.</text>
</comment>
<dbReference type="PANTHER" id="PTHR45138">
    <property type="entry name" value="REGULATORY COMPONENTS OF SENSORY TRANSDUCTION SYSTEM"/>
    <property type="match status" value="1"/>
</dbReference>
<feature type="transmembrane region" description="Helical" evidence="3">
    <location>
        <begin position="195"/>
        <end position="212"/>
    </location>
</feature>
<feature type="transmembrane region" description="Helical" evidence="3">
    <location>
        <begin position="140"/>
        <end position="159"/>
    </location>
</feature>
<dbReference type="RefSeq" id="WP_187716933.1">
    <property type="nucleotide sequence ID" value="NZ_JACTAH010000001.1"/>
</dbReference>
<protein>
    <recommendedName>
        <fullName evidence="1">diguanylate cyclase</fullName>
        <ecNumber evidence="1">2.7.7.65</ecNumber>
    </recommendedName>
</protein>
<accession>A0ABR9B784</accession>
<name>A0ABR9B784_9RHOO</name>
<keyword evidence="3" id="KW-1133">Transmembrane helix</keyword>
<dbReference type="Proteomes" id="UP000603602">
    <property type="component" value="Unassembled WGS sequence"/>
</dbReference>
<evidence type="ECO:0000259" key="4">
    <source>
        <dbReference type="PROSITE" id="PS50887"/>
    </source>
</evidence>
<proteinExistence type="predicted"/>
<dbReference type="InterPro" id="IPR029787">
    <property type="entry name" value="Nucleotide_cyclase"/>
</dbReference>
<dbReference type="CDD" id="cd01949">
    <property type="entry name" value="GGDEF"/>
    <property type="match status" value="1"/>
</dbReference>
<evidence type="ECO:0000256" key="3">
    <source>
        <dbReference type="SAM" id="Phobius"/>
    </source>
</evidence>
<evidence type="ECO:0000313" key="5">
    <source>
        <dbReference type="EMBL" id="MBD8502137.1"/>
    </source>
</evidence>
<gene>
    <name evidence="5" type="ORF">IFO67_04520</name>
</gene>
<feature type="domain" description="GGDEF" evidence="4">
    <location>
        <begin position="255"/>
        <end position="385"/>
    </location>
</feature>
<feature type="transmembrane region" description="Helical" evidence="3">
    <location>
        <begin position="107"/>
        <end position="128"/>
    </location>
</feature>
<keyword evidence="3" id="KW-0812">Transmembrane</keyword>
<dbReference type="Pfam" id="PF00990">
    <property type="entry name" value="GGDEF"/>
    <property type="match status" value="1"/>
</dbReference>
<keyword evidence="3" id="KW-0472">Membrane</keyword>
<feature type="transmembrane region" description="Helical" evidence="3">
    <location>
        <begin position="75"/>
        <end position="95"/>
    </location>
</feature>
<dbReference type="InterPro" id="IPR043128">
    <property type="entry name" value="Rev_trsase/Diguanyl_cyclase"/>
</dbReference>
<feature type="transmembrane region" description="Helical" evidence="3">
    <location>
        <begin position="40"/>
        <end position="63"/>
    </location>
</feature>
<evidence type="ECO:0000313" key="6">
    <source>
        <dbReference type="Proteomes" id="UP000603602"/>
    </source>
</evidence>
<dbReference type="PROSITE" id="PS50887">
    <property type="entry name" value="GGDEF"/>
    <property type="match status" value="1"/>
</dbReference>
<organism evidence="5 6">
    <name type="scientific">Thauera sedimentorum</name>
    <dbReference type="NCBI Taxonomy" id="2767595"/>
    <lineage>
        <taxon>Bacteria</taxon>
        <taxon>Pseudomonadati</taxon>
        <taxon>Pseudomonadota</taxon>
        <taxon>Betaproteobacteria</taxon>
        <taxon>Rhodocyclales</taxon>
        <taxon>Zoogloeaceae</taxon>
        <taxon>Thauera</taxon>
    </lineage>
</organism>
<dbReference type="Gene3D" id="3.30.70.270">
    <property type="match status" value="1"/>
</dbReference>
<dbReference type="InterPro" id="IPR050469">
    <property type="entry name" value="Diguanylate_Cyclase"/>
</dbReference>
<reference evidence="6" key="1">
    <citation type="submission" date="2023-07" db="EMBL/GenBank/DDBJ databases">
        <title>Thauera sp. CAU 1555 isolated from sand of Yaerae Beach.</title>
        <authorList>
            <person name="Kim W."/>
        </authorList>
    </citation>
    <scope>NUCLEOTIDE SEQUENCE [LARGE SCALE GENOMIC DNA]</scope>
    <source>
        <strain evidence="6">CAU 1555</strain>
    </source>
</reference>
<evidence type="ECO:0000256" key="2">
    <source>
        <dbReference type="ARBA" id="ARBA00034247"/>
    </source>
</evidence>
<keyword evidence="6" id="KW-1185">Reference proteome</keyword>
<sequence length="405" mass="43764">MNKLWNTITEHIVAPTRLTADQLLGLLTPIGRSVHMRRHAASVIVARVQLISALFALLVPLWAVVDVLVFDGITATWLVLLRLVSAGVFVALAWPREVSATRPYTQAVVMLLIMLMVPPLFYLVSLQIIDPVGLTDSQRLVAQLYTFMPTIVLGGLAIFPLTALEILLFSLPVLGIALTGMTSGGAELALDQHGAALWFMLMMMGVAMFSGMSQSHYMESLVYKAMTDPLTGAYTRRSGTEALELMFRLSSMSGKPLAVAFFDLDHFKTINDNYGHEAGDHALCTLVERLRGTLRRGDVLVRWGGEEFIAVLPDMPADQMPAFLQRLRGAGFGTRPDGTPLTASIGVAESMADGVMDWPALVELADQRMYAAKHGGRDRAVLPGELTVMLEGAATAATPTAASAG</sequence>
<evidence type="ECO:0000256" key="1">
    <source>
        <dbReference type="ARBA" id="ARBA00012528"/>
    </source>
</evidence>
<feature type="transmembrane region" description="Helical" evidence="3">
    <location>
        <begin position="166"/>
        <end position="183"/>
    </location>
</feature>
<dbReference type="SUPFAM" id="SSF55073">
    <property type="entry name" value="Nucleotide cyclase"/>
    <property type="match status" value="1"/>
</dbReference>
<dbReference type="SMART" id="SM00267">
    <property type="entry name" value="GGDEF"/>
    <property type="match status" value="1"/>
</dbReference>
<dbReference type="NCBIfam" id="TIGR00254">
    <property type="entry name" value="GGDEF"/>
    <property type="match status" value="1"/>
</dbReference>
<dbReference type="PANTHER" id="PTHR45138:SF9">
    <property type="entry name" value="DIGUANYLATE CYCLASE DGCM-RELATED"/>
    <property type="match status" value="1"/>
</dbReference>